<keyword evidence="3" id="KW-1185">Reference proteome</keyword>
<reference evidence="2" key="1">
    <citation type="submission" date="2021-03" db="EMBL/GenBank/DDBJ databases">
        <title>Genomic Encyclopedia of Type Strains, Phase IV (KMG-IV): sequencing the most valuable type-strain genomes for metagenomic binning, comparative biology and taxonomic classification.</title>
        <authorList>
            <person name="Goeker M."/>
        </authorList>
    </citation>
    <scope>NUCLEOTIDE SEQUENCE</scope>
    <source>
        <strain evidence="2">DSM 107338</strain>
    </source>
</reference>
<comment type="caution">
    <text evidence="2">The sequence shown here is derived from an EMBL/GenBank/DDBJ whole genome shotgun (WGS) entry which is preliminary data.</text>
</comment>
<keyword evidence="1" id="KW-0472">Membrane</keyword>
<keyword evidence="1" id="KW-1133">Transmembrane helix</keyword>
<feature type="transmembrane region" description="Helical" evidence="1">
    <location>
        <begin position="31"/>
        <end position="51"/>
    </location>
</feature>
<dbReference type="Proteomes" id="UP001138793">
    <property type="component" value="Unassembled WGS sequence"/>
</dbReference>
<feature type="transmembrane region" description="Helical" evidence="1">
    <location>
        <begin position="7"/>
        <end position="25"/>
    </location>
</feature>
<dbReference type="RefSeq" id="WP_149474594.1">
    <property type="nucleotide sequence ID" value="NZ_JAGGMB010000002.1"/>
</dbReference>
<dbReference type="AlphaFoldDB" id="A0A9X0YRE3"/>
<keyword evidence="1" id="KW-0812">Transmembrane</keyword>
<name>A0A9X0YRE3_9BACI</name>
<protein>
    <submittedName>
        <fullName evidence="2">Uncharacterized protein</fullName>
    </submittedName>
</protein>
<accession>A0A9X0YRE3</accession>
<evidence type="ECO:0000256" key="1">
    <source>
        <dbReference type="SAM" id="Phobius"/>
    </source>
</evidence>
<organism evidence="2 3">
    <name type="scientific">Oceanobacillus polygoni</name>
    <dbReference type="NCBI Taxonomy" id="1235259"/>
    <lineage>
        <taxon>Bacteria</taxon>
        <taxon>Bacillati</taxon>
        <taxon>Bacillota</taxon>
        <taxon>Bacilli</taxon>
        <taxon>Bacillales</taxon>
        <taxon>Bacillaceae</taxon>
        <taxon>Oceanobacillus</taxon>
    </lineage>
</organism>
<dbReference type="EMBL" id="JAGGMB010000002">
    <property type="protein sequence ID" value="MBP2076582.1"/>
    <property type="molecule type" value="Genomic_DNA"/>
</dbReference>
<sequence length="60" mass="7406">MRRVYRFYPILFITLTVFAFFLNLLGLMKLIPLFITLPLFFLSIYLTLHSFTQRNVRRYR</sequence>
<evidence type="ECO:0000313" key="2">
    <source>
        <dbReference type="EMBL" id="MBP2076582.1"/>
    </source>
</evidence>
<proteinExistence type="predicted"/>
<evidence type="ECO:0000313" key="3">
    <source>
        <dbReference type="Proteomes" id="UP001138793"/>
    </source>
</evidence>
<gene>
    <name evidence="2" type="ORF">J2Z64_000794</name>
</gene>